<comment type="caution">
    <text evidence="1">The sequence shown here is derived from an EMBL/GenBank/DDBJ whole genome shotgun (WGS) entry which is preliminary data.</text>
</comment>
<evidence type="ECO:0000313" key="1">
    <source>
        <dbReference type="EMBL" id="PNV75236.1"/>
    </source>
</evidence>
<keyword evidence="2" id="KW-1185">Reference proteome</keyword>
<evidence type="ECO:0000313" key="2">
    <source>
        <dbReference type="Proteomes" id="UP000094669"/>
    </source>
</evidence>
<dbReference type="RefSeq" id="WP_039933837.1">
    <property type="nucleotide sequence ID" value="NZ_MCRM02000008.1"/>
</dbReference>
<dbReference type="Proteomes" id="UP000094669">
    <property type="component" value="Unassembled WGS sequence"/>
</dbReference>
<name>A0ABX4YIY3_9LEPT</name>
<sequence>MGRTFRLFPSADLVFFLFVLGTLLSPLRASFGVETAPKISSLTPAPKKAPALTPPIWQELSPETLADLGNLRFPMELETPISGSYAEYRVHHLHMGCDFKTFHANGLSASAPFSGYVDSIGQSAKGYGLNLVLKSSTSPLKAKFAHLLDFSGVRKDLELLREALALLSGGEFQVKFSNPSFLTNQGDAFARLGESGTGVSHLHFELHLPGGTLNPLPFLPMRGKDTTPPELLWLYVDSDNGTQLRFPLQKKGNGIFEISPETKLSLNGSVRFRLGAYDLMTSRNKNNLFFVGLYNGQIPLYERSFKGMSYEEARSHQDIFDSNRSSLNPAVYVYNLFPAKDPSISLNSFPIGTDLFITLKAADHAGNRSQVSIPIVVSPPTKQKTTGTKTEFTSKDGNLKIKTPVKTTYGAGKLFFEKLEAPMEIAPLPEGLILKGSAYELESSDLSWVGEAELDWKGIRLGRKESVYLYDKGTKRWSALKQRGAVSYLSKLGILAVLEDNAKPTITQPYLITRHRRIASAREPDWEERVYVLSDVGSGYAGGAEVLVEGEPYPSEFDTDRKMLILKIPKSLSGWKKKLLVQIRIKDRSGNVSDWFTDLIRFEIE</sequence>
<protein>
    <submittedName>
        <fullName evidence="1">Peptidase M23</fullName>
    </submittedName>
</protein>
<dbReference type="Gene3D" id="2.70.70.10">
    <property type="entry name" value="Glucose Permease (Domain IIA)"/>
    <property type="match status" value="1"/>
</dbReference>
<gene>
    <name evidence="1" type="ORF">BES34_010165</name>
</gene>
<organism evidence="1 2">
    <name type="scientific">Leptospira inadai serovar Lyme</name>
    <dbReference type="NCBI Taxonomy" id="293084"/>
    <lineage>
        <taxon>Bacteria</taxon>
        <taxon>Pseudomonadati</taxon>
        <taxon>Spirochaetota</taxon>
        <taxon>Spirochaetia</taxon>
        <taxon>Leptospirales</taxon>
        <taxon>Leptospiraceae</taxon>
        <taxon>Leptospira</taxon>
    </lineage>
</organism>
<dbReference type="InterPro" id="IPR011055">
    <property type="entry name" value="Dup_hybrid_motif"/>
</dbReference>
<proteinExistence type="predicted"/>
<reference evidence="1" key="1">
    <citation type="submission" date="2018-01" db="EMBL/GenBank/DDBJ databases">
        <title>Genomic characterization of Leptospira inadai serogroup Lyme isolated from captured rat in Brazil and comparative analysis with human reference strain.</title>
        <authorList>
            <person name="Moreno L.Z."/>
            <person name="Loureiro A.P."/>
            <person name="Miraglia F."/>
            <person name="Kremer F.S."/>
            <person name="Eslabao M.R."/>
            <person name="Dellagostin O.A."/>
            <person name="Lilenbaum W."/>
            <person name="Moreno A.M."/>
        </authorList>
    </citation>
    <scope>NUCLEOTIDE SEQUENCE [LARGE SCALE GENOMIC DNA]</scope>
    <source>
        <strain evidence="1">M34/99</strain>
    </source>
</reference>
<dbReference type="EMBL" id="MCRM02000008">
    <property type="protein sequence ID" value="PNV75236.1"/>
    <property type="molecule type" value="Genomic_DNA"/>
</dbReference>
<accession>A0ABX4YIY3</accession>